<dbReference type="AlphaFoldDB" id="A0AAE0YS14"/>
<sequence>MGNVRITRDRRLGSSKSIEARYKAICFNVRAPNEGNHEDRPSLKIQIINESRSSSSPPLQKYKSDWLVLVLPTPDVRYTSFCPLYTPLSQRTNKPLDLNDNSRFALDPRVTIVMAGLSISFGQLQLSADKAVDARLITRLHYRDRPHSKTRKLITGHTVKPES</sequence>
<name>A0AAE0YS14_9GAST</name>
<dbReference type="EMBL" id="JAWDGP010005588">
    <property type="protein sequence ID" value="KAK3755783.1"/>
    <property type="molecule type" value="Genomic_DNA"/>
</dbReference>
<evidence type="ECO:0000313" key="1">
    <source>
        <dbReference type="EMBL" id="KAK3755783.1"/>
    </source>
</evidence>
<evidence type="ECO:0000313" key="2">
    <source>
        <dbReference type="Proteomes" id="UP001283361"/>
    </source>
</evidence>
<reference evidence="1" key="1">
    <citation type="journal article" date="2023" name="G3 (Bethesda)">
        <title>A reference genome for the long-term kleptoplast-retaining sea slug Elysia crispata morphotype clarki.</title>
        <authorList>
            <person name="Eastman K.E."/>
            <person name="Pendleton A.L."/>
            <person name="Shaikh M.A."/>
            <person name="Suttiyut T."/>
            <person name="Ogas R."/>
            <person name="Tomko P."/>
            <person name="Gavelis G."/>
            <person name="Widhalm J.R."/>
            <person name="Wisecaver J.H."/>
        </authorList>
    </citation>
    <scope>NUCLEOTIDE SEQUENCE</scope>
    <source>
        <strain evidence="1">ECLA1</strain>
    </source>
</reference>
<keyword evidence="2" id="KW-1185">Reference proteome</keyword>
<comment type="caution">
    <text evidence="1">The sequence shown here is derived from an EMBL/GenBank/DDBJ whole genome shotgun (WGS) entry which is preliminary data.</text>
</comment>
<protein>
    <submittedName>
        <fullName evidence="1">Uncharacterized protein</fullName>
    </submittedName>
</protein>
<dbReference type="Proteomes" id="UP001283361">
    <property type="component" value="Unassembled WGS sequence"/>
</dbReference>
<gene>
    <name evidence="1" type="ORF">RRG08_033960</name>
</gene>
<accession>A0AAE0YS14</accession>
<organism evidence="1 2">
    <name type="scientific">Elysia crispata</name>
    <name type="common">lettuce slug</name>
    <dbReference type="NCBI Taxonomy" id="231223"/>
    <lineage>
        <taxon>Eukaryota</taxon>
        <taxon>Metazoa</taxon>
        <taxon>Spiralia</taxon>
        <taxon>Lophotrochozoa</taxon>
        <taxon>Mollusca</taxon>
        <taxon>Gastropoda</taxon>
        <taxon>Heterobranchia</taxon>
        <taxon>Euthyneura</taxon>
        <taxon>Panpulmonata</taxon>
        <taxon>Sacoglossa</taxon>
        <taxon>Placobranchoidea</taxon>
        <taxon>Plakobranchidae</taxon>
        <taxon>Elysia</taxon>
    </lineage>
</organism>
<proteinExistence type="predicted"/>